<feature type="compositionally biased region" description="Polar residues" evidence="1">
    <location>
        <begin position="1389"/>
        <end position="1398"/>
    </location>
</feature>
<accession>A0A9P7GRZ8</accession>
<dbReference type="PANTHER" id="PTHR12436:SF3">
    <property type="entry name" value="GERMINAL-CENTER ASSOCIATED NUCLEAR PROTEIN"/>
    <property type="match status" value="1"/>
</dbReference>
<evidence type="ECO:0000259" key="2">
    <source>
        <dbReference type="Pfam" id="PF03399"/>
    </source>
</evidence>
<evidence type="ECO:0000313" key="4">
    <source>
        <dbReference type="Proteomes" id="UP000717328"/>
    </source>
</evidence>
<keyword evidence="4" id="KW-1185">Reference proteome</keyword>
<dbReference type="InterPro" id="IPR045107">
    <property type="entry name" value="SAC3/GANP/THP3"/>
</dbReference>
<reference evidence="3" key="1">
    <citation type="submission" date="2021-02" db="EMBL/GenBank/DDBJ databases">
        <authorList>
            <person name="Nieuwenhuis M."/>
            <person name="Van De Peppel L.J.J."/>
        </authorList>
    </citation>
    <scope>NUCLEOTIDE SEQUENCE</scope>
    <source>
        <strain evidence="3">D49</strain>
    </source>
</reference>
<gene>
    <name evidence="3" type="ORF">H0H81_005262</name>
</gene>
<evidence type="ECO:0000313" key="3">
    <source>
        <dbReference type="EMBL" id="KAG5652360.1"/>
    </source>
</evidence>
<feature type="compositionally biased region" description="Polar residues" evidence="1">
    <location>
        <begin position="1443"/>
        <end position="1453"/>
    </location>
</feature>
<feature type="compositionally biased region" description="Basic and acidic residues" evidence="1">
    <location>
        <begin position="934"/>
        <end position="945"/>
    </location>
</feature>
<organism evidence="3 4">
    <name type="scientific">Sphagnurus paluster</name>
    <dbReference type="NCBI Taxonomy" id="117069"/>
    <lineage>
        <taxon>Eukaryota</taxon>
        <taxon>Fungi</taxon>
        <taxon>Dikarya</taxon>
        <taxon>Basidiomycota</taxon>
        <taxon>Agaricomycotina</taxon>
        <taxon>Agaricomycetes</taxon>
        <taxon>Agaricomycetidae</taxon>
        <taxon>Agaricales</taxon>
        <taxon>Tricholomatineae</taxon>
        <taxon>Lyophyllaceae</taxon>
        <taxon>Sphagnurus</taxon>
    </lineage>
</organism>
<feature type="compositionally biased region" description="Polar residues" evidence="1">
    <location>
        <begin position="637"/>
        <end position="648"/>
    </location>
</feature>
<feature type="region of interest" description="Disordered" evidence="1">
    <location>
        <begin position="831"/>
        <end position="852"/>
    </location>
</feature>
<dbReference type="GO" id="GO:0006406">
    <property type="term" value="P:mRNA export from nucleus"/>
    <property type="evidence" value="ECO:0007669"/>
    <property type="project" value="TreeGrafter"/>
</dbReference>
<dbReference type="GO" id="GO:0070390">
    <property type="term" value="C:transcription export complex 2"/>
    <property type="evidence" value="ECO:0007669"/>
    <property type="project" value="TreeGrafter"/>
</dbReference>
<dbReference type="Gene3D" id="1.25.40.990">
    <property type="match status" value="1"/>
</dbReference>
<proteinExistence type="predicted"/>
<feature type="compositionally biased region" description="Pro residues" evidence="1">
    <location>
        <begin position="750"/>
        <end position="768"/>
    </location>
</feature>
<feature type="compositionally biased region" description="Pro residues" evidence="1">
    <location>
        <begin position="681"/>
        <end position="698"/>
    </location>
</feature>
<dbReference type="PANTHER" id="PTHR12436">
    <property type="entry name" value="80 KDA MCM3-ASSOCIATED PROTEIN"/>
    <property type="match status" value="1"/>
</dbReference>
<dbReference type="Proteomes" id="UP000717328">
    <property type="component" value="Unassembled WGS sequence"/>
</dbReference>
<dbReference type="OrthoDB" id="264795at2759"/>
<dbReference type="EMBL" id="JABCKI010000134">
    <property type="protein sequence ID" value="KAG5652360.1"/>
    <property type="molecule type" value="Genomic_DNA"/>
</dbReference>
<name>A0A9P7GRZ8_9AGAR</name>
<comment type="caution">
    <text evidence="3">The sequence shown here is derived from an EMBL/GenBank/DDBJ whole genome shotgun (WGS) entry which is preliminary data.</text>
</comment>
<feature type="region of interest" description="Disordered" evidence="1">
    <location>
        <begin position="1318"/>
        <end position="1343"/>
    </location>
</feature>
<feature type="region of interest" description="Disordered" evidence="1">
    <location>
        <begin position="897"/>
        <end position="945"/>
    </location>
</feature>
<feature type="compositionally biased region" description="Low complexity" evidence="1">
    <location>
        <begin position="699"/>
        <end position="729"/>
    </location>
</feature>
<sequence>MESVPQPRVRGRGGIRDTSRQPHSRNRQWVAGESGQRSRSGTPYHGEGRGGGYSGHRGAYTPRGPFRGQGNFPNVSLRLNPQKVDHTEVEHEAAAPEELIDDFTEEDGMDEVEEVTEDPEEPTLDTPEEREKYYQMLVKGREIERKKAIAEGKMDDPSVPKRLEDAISVVGTCRDMCPRFERYRRERENNLFVWETIPGTKRVDHKRAVKMYERAAGDKTLPSDLRPPPVLKRTLDYLFHDLLPRGGFSPTFDFIRDRSRAVRNDFTMQHSYGPEAIECHDRCARFHILGLHFERDRKGFSVALEEQQLMNTLQSLKEFYEDQRGRYESPTELEMRVYHRLIHIRDQKERHEDIPEHITSHPVFKLTTDFRLHVQRKSAPISKTSALVVDAEGMEIFGNLANVLREQGSVVMIYLVACILERLFGKDAIDDIESIRGDLSIPDIIDGISTSHVEQWEDAEDEMYDELLTGVDQEEPNDPAPLPAMVNGTQGLSSPFGTSSFVTSQVAPPNPAPSAFSTISTTPNVFNTPSPFGNSAFPASSLPIFGVPAKSVFGIPAQSSTSSAGAPTNVFGTLSFPASTSQSTSIMTSAESTKPMNAFSSNMQNNAFNLDVKTSTIFNQPSVSSIPTLSPIPPNAGLTSNSNSTPTLNPMAASFTPKAANGSPSSSPFPTGLFQRSANPSPSPLPPNSNAPTTPTPPSISSKPSFSLPSSSPIKKTSPPPSQRTSTTPPTLPKINTNTSFTSSHQPATPALPPPLPKLQPISLPPTPSIFSPSKPILNFLKGSLATPLSSPGQEVLSPLFMPSPTTNGLLIHGFPTNGKKASNDQLVLPPKLSNGKGKAPTPPPINEQELENKSDQFARSSELVKRHFKHWHQRIVERAAWVQACEQSDAYKQKIKHQRQSLSVSHVDRKRRLSGAPGATSDTSAKKRARRRISSDYHPPRTDEDLARRFKEVHSRSIPFAATLANHEEHERRWAQGSFLNVVANHIKATLNGTLPHTSWRLWLSMNPDSDATAIWLERKFDVPASGDWISEAVFSIPLTRTQEPTPTNSPGLIVFECSPLGGVTDDLERKYRILDDCARLRDIISALPPKRHFVPSLLVISWTEEEHAKPPPDFIDMVNELLQSRNIDSYGTFSISSATKDLDNKLNDVLNGLPLDVAGKLVRPLNIRGMSPPRFHMLTNASRHCRQGAFKLFEPSFTAFAAEWVENCSVNGHFDWHIFGALVQAITALTNAIAASVCGLISEAPREEDKDLFPAFVGGDITDNNSAYDYIAVWLSAIGGNALALAQNLRGHRDIGQDFPAREFFGHLWELCQSQTETRLQPKHPHPRPHARPYDARTTPTPPLYVPISDIDAALGAQGALYAPYRAQLGKVLHMSVRRSPKRRSASIGTESSASVRSKRRRLSSPVESQTDCSEEALFKDQDPGGSYAGDGDDLTPSPTPTNLSLATATSEGYAPGKEQGSGVVTIAMLRALTRDMKKKYAGSG</sequence>
<feature type="domain" description="SAC3/GANP/THP3 conserved" evidence="2">
    <location>
        <begin position="176"/>
        <end position="425"/>
    </location>
</feature>
<feature type="region of interest" description="Disordered" evidence="1">
    <location>
        <begin position="1378"/>
        <end position="1463"/>
    </location>
</feature>
<reference evidence="3" key="2">
    <citation type="submission" date="2021-10" db="EMBL/GenBank/DDBJ databases">
        <title>Phylogenomics reveals ancestral predisposition of the termite-cultivated fungus Termitomyces towards a domesticated lifestyle.</title>
        <authorList>
            <person name="Auxier B."/>
            <person name="Grum-Grzhimaylo A."/>
            <person name="Cardenas M.E."/>
            <person name="Lodge J.D."/>
            <person name="Laessoe T."/>
            <person name="Pedersen O."/>
            <person name="Smith M.E."/>
            <person name="Kuyper T.W."/>
            <person name="Franco-Molano E.A."/>
            <person name="Baroni T.J."/>
            <person name="Aanen D.K."/>
        </authorList>
    </citation>
    <scope>NUCLEOTIDE SEQUENCE</scope>
    <source>
        <strain evidence="3">D49</strain>
    </source>
</reference>
<dbReference type="Pfam" id="PF03399">
    <property type="entry name" value="SAC3_GANP"/>
    <property type="match status" value="1"/>
</dbReference>
<feature type="region of interest" description="Disordered" evidence="1">
    <location>
        <begin position="1"/>
        <end position="71"/>
    </location>
</feature>
<protein>
    <recommendedName>
        <fullName evidence="2">SAC3/GANP/THP3 conserved domain-containing protein</fullName>
    </recommendedName>
</protein>
<feature type="compositionally biased region" description="Basic residues" evidence="1">
    <location>
        <begin position="1378"/>
        <end position="1387"/>
    </location>
</feature>
<feature type="compositionally biased region" description="Polar residues" evidence="1">
    <location>
        <begin position="734"/>
        <end position="746"/>
    </location>
</feature>
<evidence type="ECO:0000256" key="1">
    <source>
        <dbReference type="SAM" id="MobiDB-lite"/>
    </source>
</evidence>
<feature type="region of interest" description="Disordered" evidence="1">
    <location>
        <begin position="626"/>
        <end position="768"/>
    </location>
</feature>
<feature type="compositionally biased region" description="Basic residues" evidence="1">
    <location>
        <begin position="1323"/>
        <end position="1333"/>
    </location>
</feature>
<dbReference type="InterPro" id="IPR005062">
    <property type="entry name" value="SAC3/GANP/THP3_conserved"/>
</dbReference>
<dbReference type="GO" id="GO:0005737">
    <property type="term" value="C:cytoplasm"/>
    <property type="evidence" value="ECO:0007669"/>
    <property type="project" value="TreeGrafter"/>
</dbReference>